<gene>
    <name evidence="2" type="ORF">FGO68_gene3474</name>
</gene>
<dbReference type="Gene3D" id="2.60.120.260">
    <property type="entry name" value="Galactose-binding domain-like"/>
    <property type="match status" value="1"/>
</dbReference>
<evidence type="ECO:0000313" key="3">
    <source>
        <dbReference type="Proteomes" id="UP000785679"/>
    </source>
</evidence>
<name>A0A8J8NU79_HALGN</name>
<sequence length="139" mass="15594">MVESSASSNLLKSLPYTSTVSSVFQRDHKQFGKKYLFDGKEDTCWNSDQGLPQHVTIKFEAPQKVGVIKYTSQGGFCPKEIVVLADGVEVTRVEMGDSNFEQVINIPEPKEATTIKIEFTRASDLFGRIILYNLELLTQ</sequence>
<dbReference type="AlphaFoldDB" id="A0A8J8NU79"/>
<dbReference type="InterPro" id="IPR008979">
    <property type="entry name" value="Galactose-bd-like_sf"/>
</dbReference>
<keyword evidence="3" id="KW-1185">Reference proteome</keyword>
<dbReference type="SUPFAM" id="SSF49785">
    <property type="entry name" value="Galactose-binding domain-like"/>
    <property type="match status" value="1"/>
</dbReference>
<proteinExistence type="predicted"/>
<accession>A0A8J8NU79</accession>
<dbReference type="Proteomes" id="UP000785679">
    <property type="component" value="Unassembled WGS sequence"/>
</dbReference>
<dbReference type="InterPro" id="IPR000421">
    <property type="entry name" value="FA58C"/>
</dbReference>
<protein>
    <recommendedName>
        <fullName evidence="1">F5/8 type C domain-containing protein</fullName>
    </recommendedName>
</protein>
<comment type="caution">
    <text evidence="2">The sequence shown here is derived from an EMBL/GenBank/DDBJ whole genome shotgun (WGS) entry which is preliminary data.</text>
</comment>
<dbReference type="EMBL" id="RRYP01007013">
    <property type="protein sequence ID" value="TNV80804.1"/>
    <property type="molecule type" value="Genomic_DNA"/>
</dbReference>
<dbReference type="Pfam" id="PF00754">
    <property type="entry name" value="F5_F8_type_C"/>
    <property type="match status" value="1"/>
</dbReference>
<reference evidence="2" key="1">
    <citation type="submission" date="2019-06" db="EMBL/GenBank/DDBJ databases">
        <authorList>
            <person name="Zheng W."/>
        </authorList>
    </citation>
    <scope>NUCLEOTIDE SEQUENCE</scope>
    <source>
        <strain evidence="2">QDHG01</strain>
    </source>
</reference>
<feature type="domain" description="F5/8 type C" evidence="1">
    <location>
        <begin position="19"/>
        <end position="121"/>
    </location>
</feature>
<evidence type="ECO:0000259" key="1">
    <source>
        <dbReference type="Pfam" id="PF00754"/>
    </source>
</evidence>
<organism evidence="2 3">
    <name type="scientific">Halteria grandinella</name>
    <dbReference type="NCBI Taxonomy" id="5974"/>
    <lineage>
        <taxon>Eukaryota</taxon>
        <taxon>Sar</taxon>
        <taxon>Alveolata</taxon>
        <taxon>Ciliophora</taxon>
        <taxon>Intramacronucleata</taxon>
        <taxon>Spirotrichea</taxon>
        <taxon>Stichotrichia</taxon>
        <taxon>Sporadotrichida</taxon>
        <taxon>Halteriidae</taxon>
        <taxon>Halteria</taxon>
    </lineage>
</organism>
<evidence type="ECO:0000313" key="2">
    <source>
        <dbReference type="EMBL" id="TNV80804.1"/>
    </source>
</evidence>
<dbReference type="OrthoDB" id="10052260at2759"/>